<organism evidence="1 3">
    <name type="scientific">Archangium gephyra</name>
    <dbReference type="NCBI Taxonomy" id="48"/>
    <lineage>
        <taxon>Bacteria</taxon>
        <taxon>Pseudomonadati</taxon>
        <taxon>Myxococcota</taxon>
        <taxon>Myxococcia</taxon>
        <taxon>Myxococcales</taxon>
        <taxon>Cystobacterineae</taxon>
        <taxon>Archangiaceae</taxon>
        <taxon>Archangium</taxon>
    </lineage>
</organism>
<reference evidence="2 4" key="2">
    <citation type="submission" date="2018-08" db="EMBL/GenBank/DDBJ databases">
        <title>Genomic Encyclopedia of Archaeal and Bacterial Type Strains, Phase II (KMG-II): from individual species to whole genera.</title>
        <authorList>
            <person name="Goeker M."/>
        </authorList>
    </citation>
    <scope>NUCLEOTIDE SEQUENCE [LARGE SCALE GENOMIC DNA]</scope>
    <source>
        <strain evidence="2 4">DSM 2261</strain>
    </source>
</reference>
<dbReference type="EMBL" id="QUMU01000003">
    <property type="protein sequence ID" value="REG34807.1"/>
    <property type="molecule type" value="Genomic_DNA"/>
</dbReference>
<evidence type="ECO:0000313" key="1">
    <source>
        <dbReference type="EMBL" id="AKJ02002.1"/>
    </source>
</evidence>
<dbReference type="EMBL" id="CP011509">
    <property type="protein sequence ID" value="AKJ02002.1"/>
    <property type="molecule type" value="Genomic_DNA"/>
</dbReference>
<keyword evidence="4" id="KW-1185">Reference proteome</keyword>
<reference evidence="1 3" key="1">
    <citation type="submission" date="2015-05" db="EMBL/GenBank/DDBJ databases">
        <title>Genome assembly of Archangium gephyra DSM 2261.</title>
        <authorList>
            <person name="Sharma G."/>
            <person name="Subramanian S."/>
        </authorList>
    </citation>
    <scope>NUCLEOTIDE SEQUENCE [LARGE SCALE GENOMIC DNA]</scope>
    <source>
        <strain evidence="1 3">DSM 2261</strain>
    </source>
</reference>
<dbReference type="Proteomes" id="UP000035579">
    <property type="component" value="Chromosome"/>
</dbReference>
<dbReference type="RefSeq" id="WP_047856442.1">
    <property type="nucleotide sequence ID" value="NZ_CP011509.1"/>
</dbReference>
<dbReference type="AlphaFoldDB" id="A0AAC8Q6U3"/>
<evidence type="ECO:0000313" key="3">
    <source>
        <dbReference type="Proteomes" id="UP000035579"/>
    </source>
</evidence>
<sequence>MALLTAQVGAWAVMVLMGAGGAEGEGGSTWKQRAEKLASEARALANPRGCEKVEECELAGFGHKPCGGPREFIVWCSRTTDVKTLRARLEALEKAEKAWQEEAGLKSRCGLTRRPRLRWADGVCLAR</sequence>
<protein>
    <submittedName>
        <fullName evidence="1">Uncharacterized protein</fullName>
    </submittedName>
</protein>
<dbReference type="KEGG" id="age:AA314_03628"/>
<evidence type="ECO:0000313" key="4">
    <source>
        <dbReference type="Proteomes" id="UP000256345"/>
    </source>
</evidence>
<dbReference type="Proteomes" id="UP000256345">
    <property type="component" value="Unassembled WGS sequence"/>
</dbReference>
<evidence type="ECO:0000313" key="2">
    <source>
        <dbReference type="EMBL" id="REG34807.1"/>
    </source>
</evidence>
<accession>A0AAC8Q6U3</accession>
<gene>
    <name evidence="1" type="ORF">AA314_03628</name>
    <name evidence="2" type="ORF">ATI61_103718</name>
</gene>
<proteinExistence type="predicted"/>
<name>A0AAC8Q6U3_9BACT</name>